<dbReference type="Proteomes" id="UP001295684">
    <property type="component" value="Unassembled WGS sequence"/>
</dbReference>
<dbReference type="AlphaFoldDB" id="A0AAD1UR77"/>
<accession>A0AAD1UR77</accession>
<evidence type="ECO:0000313" key="3">
    <source>
        <dbReference type="Proteomes" id="UP001295684"/>
    </source>
</evidence>
<feature type="region of interest" description="Disordered" evidence="1">
    <location>
        <begin position="1"/>
        <end position="34"/>
    </location>
</feature>
<sequence>MNQEILFHPKEAPDSSTQGDHDGSGSHEQDEDLQIEDYFALNSIESFDDNNYVKEEPVEQKEITEISIKHRRISSNAAKKKRVFSPKNVIEKAAKKLKRIKPSIPKKCGDKKLKVKLLNQKKGRKKDTFSPDPRPRNQISGCGNKPLVKDLTSVLSLKNIYTKGQQFNENDRIMKNLKLEKDGLKAYILNKLKLRKLENTVDRGNIQNTPNPQKQSITLKEITQRLVQQSKGQNLASHNKPSLPAHLVKGLSKRAKKMIEAYQIKIKKAVGGRKLSCIESNKASHPSEPDINFSTKTNTFYDDKTDQIKDIKSRKKLQANFSPVCRTIIPLHVTNDTLEMISNDQEEQEIVRRDISLGVRNPSNQTGNLMEITLERITSPHERVTSPMSKGTLAHLFTPKRGLDL</sequence>
<name>A0AAD1UR77_EUPCR</name>
<protein>
    <submittedName>
        <fullName evidence="2">Uncharacterized protein</fullName>
    </submittedName>
</protein>
<proteinExistence type="predicted"/>
<dbReference type="EMBL" id="CAMPGE010010708">
    <property type="protein sequence ID" value="CAI2369555.1"/>
    <property type="molecule type" value="Genomic_DNA"/>
</dbReference>
<reference evidence="2" key="1">
    <citation type="submission" date="2023-07" db="EMBL/GenBank/DDBJ databases">
        <authorList>
            <consortium name="AG Swart"/>
            <person name="Singh M."/>
            <person name="Singh A."/>
            <person name="Seah K."/>
            <person name="Emmerich C."/>
        </authorList>
    </citation>
    <scope>NUCLEOTIDE SEQUENCE</scope>
    <source>
        <strain evidence="2">DP1</strain>
    </source>
</reference>
<feature type="compositionally biased region" description="Basic and acidic residues" evidence="1">
    <location>
        <begin position="7"/>
        <end position="28"/>
    </location>
</feature>
<feature type="compositionally biased region" description="Basic and acidic residues" evidence="1">
    <location>
        <begin position="126"/>
        <end position="135"/>
    </location>
</feature>
<keyword evidence="3" id="KW-1185">Reference proteome</keyword>
<comment type="caution">
    <text evidence="2">The sequence shown here is derived from an EMBL/GenBank/DDBJ whole genome shotgun (WGS) entry which is preliminary data.</text>
</comment>
<organism evidence="2 3">
    <name type="scientific">Euplotes crassus</name>
    <dbReference type="NCBI Taxonomy" id="5936"/>
    <lineage>
        <taxon>Eukaryota</taxon>
        <taxon>Sar</taxon>
        <taxon>Alveolata</taxon>
        <taxon>Ciliophora</taxon>
        <taxon>Intramacronucleata</taxon>
        <taxon>Spirotrichea</taxon>
        <taxon>Hypotrichia</taxon>
        <taxon>Euplotida</taxon>
        <taxon>Euplotidae</taxon>
        <taxon>Moneuplotes</taxon>
    </lineage>
</organism>
<gene>
    <name evidence="2" type="ORF">ECRASSUSDP1_LOCUS10856</name>
</gene>
<feature type="region of interest" description="Disordered" evidence="1">
    <location>
        <begin position="120"/>
        <end position="143"/>
    </location>
</feature>
<evidence type="ECO:0000256" key="1">
    <source>
        <dbReference type="SAM" id="MobiDB-lite"/>
    </source>
</evidence>
<evidence type="ECO:0000313" key="2">
    <source>
        <dbReference type="EMBL" id="CAI2369555.1"/>
    </source>
</evidence>